<dbReference type="PANTHER" id="PTHR43298">
    <property type="entry name" value="MULTIDRUG RESISTANCE PROTEIN NORM-RELATED"/>
    <property type="match status" value="1"/>
</dbReference>
<feature type="transmembrane region" description="Helical" evidence="6">
    <location>
        <begin position="256"/>
        <end position="275"/>
    </location>
</feature>
<dbReference type="Proteomes" id="UP000264882">
    <property type="component" value="Chromosome"/>
</dbReference>
<feature type="transmembrane region" description="Helical" evidence="6">
    <location>
        <begin position="108"/>
        <end position="126"/>
    </location>
</feature>
<dbReference type="GO" id="GO:0042910">
    <property type="term" value="F:xenobiotic transmembrane transporter activity"/>
    <property type="evidence" value="ECO:0007669"/>
    <property type="project" value="InterPro"/>
</dbReference>
<feature type="transmembrane region" description="Helical" evidence="6">
    <location>
        <begin position="205"/>
        <end position="229"/>
    </location>
</feature>
<dbReference type="PANTHER" id="PTHR43298:SF2">
    <property type="entry name" value="FMN_FAD EXPORTER YEEO-RELATED"/>
    <property type="match status" value="1"/>
</dbReference>
<organism evidence="7 9">
    <name type="scientific">Metamycoplasma hyosynoviae</name>
    <dbReference type="NCBI Taxonomy" id="29559"/>
    <lineage>
        <taxon>Bacteria</taxon>
        <taxon>Bacillati</taxon>
        <taxon>Mycoplasmatota</taxon>
        <taxon>Mycoplasmoidales</taxon>
        <taxon>Metamycoplasmataceae</taxon>
        <taxon>Metamycoplasma</taxon>
    </lineage>
</organism>
<evidence type="ECO:0000256" key="2">
    <source>
        <dbReference type="ARBA" id="ARBA00010199"/>
    </source>
</evidence>
<feature type="transmembrane region" description="Helical" evidence="6">
    <location>
        <begin position="177"/>
        <end position="199"/>
    </location>
</feature>
<dbReference type="GO" id="GO:0005886">
    <property type="term" value="C:plasma membrane"/>
    <property type="evidence" value="ECO:0007669"/>
    <property type="project" value="TreeGrafter"/>
</dbReference>
<dbReference type="EMBL" id="JASBCP010000001">
    <property type="protein sequence ID" value="MDI3047732.1"/>
    <property type="molecule type" value="Genomic_DNA"/>
</dbReference>
<comment type="similarity">
    <text evidence="2">Belongs to the multi antimicrobial extrusion (MATE) (TC 2.A.66.1) family.</text>
</comment>
<evidence type="ECO:0000256" key="4">
    <source>
        <dbReference type="ARBA" id="ARBA00022448"/>
    </source>
</evidence>
<dbReference type="InterPro" id="IPR002528">
    <property type="entry name" value="MATE_fam"/>
</dbReference>
<keyword evidence="6" id="KW-0472">Membrane</keyword>
<feature type="transmembrane region" description="Helical" evidence="6">
    <location>
        <begin position="454"/>
        <end position="479"/>
    </location>
</feature>
<evidence type="ECO:0000256" key="6">
    <source>
        <dbReference type="SAM" id="Phobius"/>
    </source>
</evidence>
<gene>
    <name evidence="7" type="ORF">MHSN_03325</name>
    <name evidence="8" type="ORF">QJ129_00415</name>
</gene>
<dbReference type="EMBL" id="CP008748">
    <property type="protein sequence ID" value="ASI54182.1"/>
    <property type="molecule type" value="Genomic_DNA"/>
</dbReference>
<dbReference type="KEGG" id="mhyv:MHSN_03325"/>
<dbReference type="AlphaFoldDB" id="A0A4P1QGN1"/>
<feature type="transmembrane region" description="Helical" evidence="6">
    <location>
        <begin position="428"/>
        <end position="447"/>
    </location>
</feature>
<evidence type="ECO:0000256" key="5">
    <source>
        <dbReference type="ARBA" id="ARBA00031636"/>
    </source>
</evidence>
<dbReference type="Proteomes" id="UP001233782">
    <property type="component" value="Unassembled WGS sequence"/>
</dbReference>
<name>A0A4P1QGN1_9BACT</name>
<evidence type="ECO:0000313" key="9">
    <source>
        <dbReference type="Proteomes" id="UP000264882"/>
    </source>
</evidence>
<keyword evidence="6" id="KW-0812">Transmembrane</keyword>
<comment type="function">
    <text evidence="1">Multidrug efflux pump.</text>
</comment>
<keyword evidence="6" id="KW-1133">Transmembrane helix</keyword>
<proteinExistence type="inferred from homology"/>
<reference evidence="7 9" key="1">
    <citation type="submission" date="2014-06" db="EMBL/GenBank/DDBJ databases">
        <title>The Whole Genome Sequence of Mycoplasma hyosynoviae strain ATCC 27095.</title>
        <authorList>
            <person name="Calcutt M.J."/>
            <person name="Foecking M.F."/>
        </authorList>
    </citation>
    <scope>NUCLEOTIDE SEQUENCE [LARGE SCALE GENOMIC DNA]</scope>
    <source>
        <strain evidence="7 9">M60</strain>
    </source>
</reference>
<evidence type="ECO:0000256" key="1">
    <source>
        <dbReference type="ARBA" id="ARBA00003408"/>
    </source>
</evidence>
<feature type="transmembrane region" description="Helical" evidence="6">
    <location>
        <begin position="25"/>
        <end position="48"/>
    </location>
</feature>
<dbReference type="RefSeq" id="WP_119863988.1">
    <property type="nucleotide sequence ID" value="NZ_CP008748.1"/>
</dbReference>
<evidence type="ECO:0000313" key="8">
    <source>
        <dbReference type="EMBL" id="MDI3047732.1"/>
    </source>
</evidence>
<dbReference type="GO" id="GO:0015297">
    <property type="term" value="F:antiporter activity"/>
    <property type="evidence" value="ECO:0007669"/>
    <property type="project" value="InterPro"/>
</dbReference>
<evidence type="ECO:0000313" key="7">
    <source>
        <dbReference type="EMBL" id="ASI54182.1"/>
    </source>
</evidence>
<feature type="transmembrane region" description="Helical" evidence="6">
    <location>
        <begin position="146"/>
        <end position="165"/>
    </location>
</feature>
<accession>A0A4P1QGN1</accession>
<feature type="transmembrane region" description="Helical" evidence="6">
    <location>
        <begin position="345"/>
        <end position="365"/>
    </location>
</feature>
<feature type="transmembrane region" description="Helical" evidence="6">
    <location>
        <begin position="68"/>
        <end position="88"/>
    </location>
</feature>
<protein>
    <recommendedName>
        <fullName evidence="3">Probable multidrug resistance protein NorM</fullName>
    </recommendedName>
    <alternativeName>
        <fullName evidence="5">Multidrug-efflux transporter</fullName>
    </alternativeName>
</protein>
<evidence type="ECO:0000256" key="3">
    <source>
        <dbReference type="ARBA" id="ARBA00020268"/>
    </source>
</evidence>
<keyword evidence="9" id="KW-1185">Reference proteome</keyword>
<reference evidence="8" key="2">
    <citation type="submission" date="2023-04" db="EMBL/GenBank/DDBJ databases">
        <title>Genomes of recent Mycoplasma hyosynoviae isolates 2023.</title>
        <authorList>
            <person name="Spergser J."/>
        </authorList>
    </citation>
    <scope>NUCLEOTIDE SEQUENCE</scope>
    <source>
        <strain evidence="8">SN1J23N</strain>
    </source>
</reference>
<sequence length="532" mass="60223">MTSTKETKSRCKNIKKLFPQSKTDWILYFKKTVPIIIGEILFCINGFLDNFMVSHHSNGIDALTYANTWTGILFVIFFSIQGIAAMFVGQYYGKKEYDKLNQIMNLRVWIFFVIAMSFSIPSWVVPQMMIKSAAATSLSDSTIAMAKPYLLLITISWIICAYNFNTNIMLNEVGHSNYALTSAIFSVTTNATINAIFLYGLKKPIYYAAIGSIISNIVCTISDSLFAYYKDRNIFINPLKLFHITKPIAKQILSKIPAMLLMIAAMITIPIRMILWSKTFPENSIGEKWMGISGVTILGLVENLSNVAAATTSACSSNVSYFVATELGKGNFKEAEKHAYQLKGFHTLTGIIMSLAMIGTVYAIAYTPTITKGVENSVRTYFEDPNNLIKIKQEFKLPNTWTLTSSFLDERITVAKQVFRNNFLHSSFTFILVNPLWCWFYTAAALIRSGGRTYLGSVTMLITNMLSFVWLVIVLFAIVKFNPTISLPLAYFIFYIFDIIRFIIFEIVLRKSNWKQNITLETSENPQIQIVQ</sequence>
<dbReference type="Pfam" id="PF01554">
    <property type="entry name" value="MatE"/>
    <property type="match status" value="1"/>
</dbReference>
<keyword evidence="4" id="KW-0813">Transport</keyword>
<feature type="transmembrane region" description="Helical" evidence="6">
    <location>
        <begin position="485"/>
        <end position="509"/>
    </location>
</feature>
<dbReference type="InterPro" id="IPR050222">
    <property type="entry name" value="MATE_MdtK"/>
</dbReference>